<organism evidence="2 3">
    <name type="scientific">Apodospora peruviana</name>
    <dbReference type="NCBI Taxonomy" id="516989"/>
    <lineage>
        <taxon>Eukaryota</taxon>
        <taxon>Fungi</taxon>
        <taxon>Dikarya</taxon>
        <taxon>Ascomycota</taxon>
        <taxon>Pezizomycotina</taxon>
        <taxon>Sordariomycetes</taxon>
        <taxon>Sordariomycetidae</taxon>
        <taxon>Sordariales</taxon>
        <taxon>Lasiosphaeriaceae</taxon>
        <taxon>Apodospora</taxon>
    </lineage>
</organism>
<evidence type="ECO:0000256" key="1">
    <source>
        <dbReference type="SAM" id="MobiDB-lite"/>
    </source>
</evidence>
<gene>
    <name evidence="2" type="ORF">B0H66DRAFT_172433</name>
</gene>
<dbReference type="AlphaFoldDB" id="A0AAE0HRW3"/>
<keyword evidence="3" id="KW-1185">Reference proteome</keyword>
<feature type="compositionally biased region" description="Low complexity" evidence="1">
    <location>
        <begin position="186"/>
        <end position="195"/>
    </location>
</feature>
<feature type="region of interest" description="Disordered" evidence="1">
    <location>
        <begin position="112"/>
        <end position="138"/>
    </location>
</feature>
<comment type="caution">
    <text evidence="2">The sequence shown here is derived from an EMBL/GenBank/DDBJ whole genome shotgun (WGS) entry which is preliminary data.</text>
</comment>
<dbReference type="EMBL" id="JAUEDM010000029">
    <property type="protein sequence ID" value="KAK3311755.1"/>
    <property type="molecule type" value="Genomic_DNA"/>
</dbReference>
<proteinExistence type="predicted"/>
<protein>
    <submittedName>
        <fullName evidence="2">Uncharacterized protein</fullName>
    </submittedName>
</protein>
<name>A0AAE0HRW3_9PEZI</name>
<reference evidence="2" key="1">
    <citation type="journal article" date="2023" name="Mol. Phylogenet. Evol.">
        <title>Genome-scale phylogeny and comparative genomics of the fungal order Sordariales.</title>
        <authorList>
            <person name="Hensen N."/>
            <person name="Bonometti L."/>
            <person name="Westerberg I."/>
            <person name="Brannstrom I.O."/>
            <person name="Guillou S."/>
            <person name="Cros-Aarteil S."/>
            <person name="Calhoun S."/>
            <person name="Haridas S."/>
            <person name="Kuo A."/>
            <person name="Mondo S."/>
            <person name="Pangilinan J."/>
            <person name="Riley R."/>
            <person name="LaButti K."/>
            <person name="Andreopoulos B."/>
            <person name="Lipzen A."/>
            <person name="Chen C."/>
            <person name="Yan M."/>
            <person name="Daum C."/>
            <person name="Ng V."/>
            <person name="Clum A."/>
            <person name="Steindorff A."/>
            <person name="Ohm R.A."/>
            <person name="Martin F."/>
            <person name="Silar P."/>
            <person name="Natvig D.O."/>
            <person name="Lalanne C."/>
            <person name="Gautier V."/>
            <person name="Ament-Velasquez S.L."/>
            <person name="Kruys A."/>
            <person name="Hutchinson M.I."/>
            <person name="Powell A.J."/>
            <person name="Barry K."/>
            <person name="Miller A.N."/>
            <person name="Grigoriev I.V."/>
            <person name="Debuchy R."/>
            <person name="Gladieux P."/>
            <person name="Hiltunen Thoren M."/>
            <person name="Johannesson H."/>
        </authorList>
    </citation>
    <scope>NUCLEOTIDE SEQUENCE</scope>
    <source>
        <strain evidence="2">CBS 118394</strain>
    </source>
</reference>
<evidence type="ECO:0000313" key="3">
    <source>
        <dbReference type="Proteomes" id="UP001283341"/>
    </source>
</evidence>
<dbReference type="Proteomes" id="UP001283341">
    <property type="component" value="Unassembled WGS sequence"/>
</dbReference>
<accession>A0AAE0HRW3</accession>
<feature type="region of interest" description="Disordered" evidence="1">
    <location>
        <begin position="163"/>
        <end position="203"/>
    </location>
</feature>
<sequence>MDRQVSAPTVSDGTPYPSPPRYGSDNPWLIILAPVIKRKGLKSLILDCPHSLSLTSRPPKHNLSTEAPAHFTAWCGMQPLFPALFSSSTEQTSTILLLHLHLDSHAVGHDLRNPLPTSTAPRLNTAKGPDRRPPFSCSIAILPADGQRTSDSLTGRRYRYRIGTPAASPLPPSPHHHPGRPLTSDSSGPPDQSAAQPPPPLSEFFVMAAIARLPART</sequence>
<evidence type="ECO:0000313" key="2">
    <source>
        <dbReference type="EMBL" id="KAK3311755.1"/>
    </source>
</evidence>
<feature type="region of interest" description="Disordered" evidence="1">
    <location>
        <begin position="1"/>
        <end position="20"/>
    </location>
</feature>
<feature type="compositionally biased region" description="Polar residues" evidence="1">
    <location>
        <begin position="1"/>
        <end position="12"/>
    </location>
</feature>
<reference evidence="2" key="2">
    <citation type="submission" date="2023-06" db="EMBL/GenBank/DDBJ databases">
        <authorList>
            <consortium name="Lawrence Berkeley National Laboratory"/>
            <person name="Haridas S."/>
            <person name="Hensen N."/>
            <person name="Bonometti L."/>
            <person name="Westerberg I."/>
            <person name="Brannstrom I.O."/>
            <person name="Guillou S."/>
            <person name="Cros-Aarteil S."/>
            <person name="Calhoun S."/>
            <person name="Kuo A."/>
            <person name="Mondo S."/>
            <person name="Pangilinan J."/>
            <person name="Riley R."/>
            <person name="Labutti K."/>
            <person name="Andreopoulos B."/>
            <person name="Lipzen A."/>
            <person name="Chen C."/>
            <person name="Yanf M."/>
            <person name="Daum C."/>
            <person name="Ng V."/>
            <person name="Clum A."/>
            <person name="Steindorff A."/>
            <person name="Ohm R."/>
            <person name="Martin F."/>
            <person name="Silar P."/>
            <person name="Natvig D."/>
            <person name="Lalanne C."/>
            <person name="Gautier V."/>
            <person name="Ament-Velasquez S.L."/>
            <person name="Kruys A."/>
            <person name="Hutchinson M.I."/>
            <person name="Powell A.J."/>
            <person name="Barry K."/>
            <person name="Miller A.N."/>
            <person name="Grigoriev I.V."/>
            <person name="Debuchy R."/>
            <person name="Gladieux P."/>
            <person name="Thoren M.H."/>
            <person name="Johannesson H."/>
        </authorList>
    </citation>
    <scope>NUCLEOTIDE SEQUENCE</scope>
    <source>
        <strain evidence="2">CBS 118394</strain>
    </source>
</reference>